<gene>
    <name evidence="1" type="ORF">HK14_14765</name>
</gene>
<accession>A0A1Z5YXE3</accession>
<dbReference type="InterPro" id="IPR025127">
    <property type="entry name" value="DUF4054"/>
</dbReference>
<protein>
    <recommendedName>
        <fullName evidence="3">DUF4054 domain-containing protein</fullName>
    </recommendedName>
</protein>
<evidence type="ECO:0000313" key="2">
    <source>
        <dbReference type="Proteomes" id="UP000196086"/>
    </source>
</evidence>
<dbReference type="Pfam" id="PF13262">
    <property type="entry name" value="DUF4054"/>
    <property type="match status" value="1"/>
</dbReference>
<proteinExistence type="predicted"/>
<organism evidence="1 2">
    <name type="scientific">Acetobacter cibinongensis</name>
    <dbReference type="NCBI Taxonomy" id="146475"/>
    <lineage>
        <taxon>Bacteria</taxon>
        <taxon>Pseudomonadati</taxon>
        <taxon>Pseudomonadota</taxon>
        <taxon>Alphaproteobacteria</taxon>
        <taxon>Acetobacterales</taxon>
        <taxon>Acetobacteraceae</taxon>
        <taxon>Acetobacter</taxon>
    </lineage>
</organism>
<dbReference type="EMBL" id="JOMQ01000008">
    <property type="protein sequence ID" value="OUJ03966.1"/>
    <property type="molecule type" value="Genomic_DNA"/>
</dbReference>
<evidence type="ECO:0000313" key="1">
    <source>
        <dbReference type="EMBL" id="OUJ03966.1"/>
    </source>
</evidence>
<reference evidence="1 2" key="1">
    <citation type="submission" date="2014-06" db="EMBL/GenBank/DDBJ databases">
        <authorList>
            <person name="Ju J."/>
            <person name="Zhang J."/>
        </authorList>
    </citation>
    <scope>NUCLEOTIDE SEQUENCE [LARGE SCALE GENOMIC DNA]</scope>
    <source>
        <strain evidence="1 2">DsW_47</strain>
    </source>
</reference>
<name>A0A1Z5YXE3_9PROT</name>
<dbReference type="Proteomes" id="UP000196086">
    <property type="component" value="Unassembled WGS sequence"/>
</dbReference>
<dbReference type="RefSeq" id="WP_086650474.1">
    <property type="nucleotide sequence ID" value="NZ_JOMQ01000008.1"/>
</dbReference>
<dbReference type="AlphaFoldDB" id="A0A1Z5YXE3"/>
<comment type="caution">
    <text evidence="1">The sequence shown here is derived from an EMBL/GenBank/DDBJ whole genome shotgun (WGS) entry which is preliminary data.</text>
</comment>
<sequence>MPDTAFSLDLWQQRYPTLYDTVGAQGAEACATLARQFLSGTACRNPARAAELLGLVTAHLAQLGLGSCTVAGAAGQGAVVPSASMAGAAQPALVGRLTTARMGSIQVQADAGPVTASQAWWMQTPYGAAFWAASSFLRTGLYVPG</sequence>
<evidence type="ECO:0008006" key="3">
    <source>
        <dbReference type="Google" id="ProtNLM"/>
    </source>
</evidence>
<dbReference type="OrthoDB" id="9032784at2"/>